<dbReference type="EMBL" id="JAATVY010000034">
    <property type="protein sequence ID" value="NJC73666.1"/>
    <property type="molecule type" value="Genomic_DNA"/>
</dbReference>
<dbReference type="InterPro" id="IPR036291">
    <property type="entry name" value="NAD(P)-bd_dom_sf"/>
</dbReference>
<dbReference type="Proteomes" id="UP000722989">
    <property type="component" value="Unassembled WGS sequence"/>
</dbReference>
<evidence type="ECO:0000259" key="5">
    <source>
        <dbReference type="Pfam" id="PF14833"/>
    </source>
</evidence>
<dbReference type="InterPro" id="IPR006115">
    <property type="entry name" value="6PGDH_NADP-bd"/>
</dbReference>
<evidence type="ECO:0000313" key="7">
    <source>
        <dbReference type="Proteomes" id="UP000722989"/>
    </source>
</evidence>
<feature type="domain" description="6-phosphogluconate dehydrogenase NADP-binding" evidence="4">
    <location>
        <begin position="2"/>
        <end position="155"/>
    </location>
</feature>
<dbReference type="PIRSF" id="PIRSF000103">
    <property type="entry name" value="HIBADH"/>
    <property type="match status" value="1"/>
</dbReference>
<dbReference type="InterPro" id="IPR002204">
    <property type="entry name" value="3-OH-isobutyrate_DH-rel_CS"/>
</dbReference>
<evidence type="ECO:0000256" key="1">
    <source>
        <dbReference type="ARBA" id="ARBA00009080"/>
    </source>
</evidence>
<dbReference type="InterPro" id="IPR029154">
    <property type="entry name" value="HIBADH-like_NADP-bd"/>
</dbReference>
<evidence type="ECO:0000313" key="6">
    <source>
        <dbReference type="EMBL" id="NJC73666.1"/>
    </source>
</evidence>
<dbReference type="Gene3D" id="3.40.50.720">
    <property type="entry name" value="NAD(P)-binding Rossmann-like Domain"/>
    <property type="match status" value="1"/>
</dbReference>
<evidence type="ECO:0000256" key="3">
    <source>
        <dbReference type="ARBA" id="ARBA00023027"/>
    </source>
</evidence>
<evidence type="ECO:0000256" key="2">
    <source>
        <dbReference type="ARBA" id="ARBA00023002"/>
    </source>
</evidence>
<dbReference type="PROSITE" id="PS00895">
    <property type="entry name" value="3_HYDROXYISOBUT_DH"/>
    <property type="match status" value="1"/>
</dbReference>
<comment type="caution">
    <text evidence="6">The sequence shown here is derived from an EMBL/GenBank/DDBJ whole genome shotgun (WGS) entry which is preliminary data.</text>
</comment>
<keyword evidence="7" id="KW-1185">Reference proteome</keyword>
<dbReference type="Pfam" id="PF03446">
    <property type="entry name" value="NAD_binding_2"/>
    <property type="match status" value="1"/>
</dbReference>
<reference evidence="6 7" key="1">
    <citation type="submission" date="2020-03" db="EMBL/GenBank/DDBJ databases">
        <title>WGS of the type strain of Planosporangium spp.</title>
        <authorList>
            <person name="Thawai C."/>
        </authorList>
    </citation>
    <scope>NUCLEOTIDE SEQUENCE [LARGE SCALE GENOMIC DNA]</scope>
    <source>
        <strain evidence="6 7">TBRC 5610</strain>
    </source>
</reference>
<dbReference type="Pfam" id="PF14833">
    <property type="entry name" value="NAD_binding_11"/>
    <property type="match status" value="1"/>
</dbReference>
<feature type="domain" description="3-hydroxyisobutyrate dehydrogenase-like NAD-binding" evidence="5">
    <location>
        <begin position="166"/>
        <end position="286"/>
    </location>
</feature>
<gene>
    <name evidence="6" type="ORF">HC031_28665</name>
</gene>
<proteinExistence type="inferred from homology"/>
<keyword evidence="2" id="KW-0560">Oxidoreductase</keyword>
<name>A0ABX0Y5G7_9ACTN</name>
<sequence length="304" mass="31981">MKIGFIGLGNMGGPMSLNLLAAGYDVAVHDVRREAAAEHERRGAVWAATPAGAGHGRDAVITMLPTPRHVETVLLGPAGLLDALAPGSVWVDMSTSVPEVADRVRARAADRGVEVLDAPVSGMAHGARTGSLQIFVGGDEATYRRVRPVFEVLGDPERIMRVGGHGAGYTVKLMINLLWFSHLVATTEVLTIGTRAGVDLAVLRAALLASPAASNFLDRDVLSVLAHGDYDDSFAMALACKDLGLAVDLAGAVGVPAELSALVEQVYRRARAAYGDLAGEMSPVRLWEDLTGTPLRLPVPVLQE</sequence>
<dbReference type="PANTHER" id="PTHR22981:SF7">
    <property type="entry name" value="3-HYDROXYISOBUTYRATE DEHYDROGENASE, MITOCHONDRIAL"/>
    <property type="match status" value="1"/>
</dbReference>
<dbReference type="RefSeq" id="WP_167928571.1">
    <property type="nucleotide sequence ID" value="NZ_JAATVY010000034.1"/>
</dbReference>
<protein>
    <submittedName>
        <fullName evidence="6">NAD(P)-dependent oxidoreductase</fullName>
    </submittedName>
</protein>
<comment type="similarity">
    <text evidence="1">Belongs to the HIBADH-related family.</text>
</comment>
<dbReference type="PANTHER" id="PTHR22981">
    <property type="entry name" value="3-HYDROXYISOBUTYRATE DEHYDROGENASE-RELATED"/>
    <property type="match status" value="1"/>
</dbReference>
<organism evidence="6 7">
    <name type="scientific">Planosporangium thailandense</name>
    <dbReference type="NCBI Taxonomy" id="765197"/>
    <lineage>
        <taxon>Bacteria</taxon>
        <taxon>Bacillati</taxon>
        <taxon>Actinomycetota</taxon>
        <taxon>Actinomycetes</taxon>
        <taxon>Micromonosporales</taxon>
        <taxon>Micromonosporaceae</taxon>
        <taxon>Planosporangium</taxon>
    </lineage>
</organism>
<dbReference type="Gene3D" id="1.10.1040.10">
    <property type="entry name" value="N-(1-d-carboxylethyl)-l-norvaline Dehydrogenase, domain 2"/>
    <property type="match status" value="1"/>
</dbReference>
<dbReference type="InterPro" id="IPR013328">
    <property type="entry name" value="6PGD_dom2"/>
</dbReference>
<evidence type="ECO:0000259" key="4">
    <source>
        <dbReference type="Pfam" id="PF03446"/>
    </source>
</evidence>
<dbReference type="SUPFAM" id="SSF48179">
    <property type="entry name" value="6-phosphogluconate dehydrogenase C-terminal domain-like"/>
    <property type="match status" value="1"/>
</dbReference>
<dbReference type="InterPro" id="IPR008927">
    <property type="entry name" value="6-PGluconate_DH-like_C_sf"/>
</dbReference>
<dbReference type="SUPFAM" id="SSF51735">
    <property type="entry name" value="NAD(P)-binding Rossmann-fold domains"/>
    <property type="match status" value="1"/>
</dbReference>
<keyword evidence="3" id="KW-0520">NAD</keyword>
<dbReference type="InterPro" id="IPR015815">
    <property type="entry name" value="HIBADH-related"/>
</dbReference>
<accession>A0ABX0Y5G7</accession>